<dbReference type="EMBL" id="FMTT01000012">
    <property type="protein sequence ID" value="SCW52417.1"/>
    <property type="molecule type" value="Genomic_DNA"/>
</dbReference>
<dbReference type="InterPro" id="IPR041657">
    <property type="entry name" value="HTH_17"/>
</dbReference>
<dbReference type="Proteomes" id="UP000198601">
    <property type="component" value="Unassembled WGS sequence"/>
</dbReference>
<gene>
    <name evidence="2" type="ORF">SAMN04487970_101292</name>
</gene>
<reference evidence="3" key="1">
    <citation type="submission" date="2016-10" db="EMBL/GenBank/DDBJ databases">
        <authorList>
            <person name="Varghese N."/>
            <person name="Submissions S."/>
        </authorList>
    </citation>
    <scope>NUCLEOTIDE SEQUENCE [LARGE SCALE GENOMIC DNA]</scope>
    <source>
        <strain evidence="3">CGMCC 1.8946</strain>
    </source>
</reference>
<keyword evidence="3" id="KW-1185">Reference proteome</keyword>
<sequence>MSEIISLLENYPAMLDVNDVRNILRVGRDSAYRELNSGKFPVVRIGKQIRVAKPVFAKYLEQCNNNEKGA</sequence>
<feature type="domain" description="Helix-turn-helix" evidence="1">
    <location>
        <begin position="14"/>
        <end position="63"/>
    </location>
</feature>
<name>A0A1G4R6N1_9BACL</name>
<dbReference type="Pfam" id="PF12728">
    <property type="entry name" value="HTH_17"/>
    <property type="match status" value="1"/>
</dbReference>
<proteinExistence type="predicted"/>
<protein>
    <submittedName>
        <fullName evidence="2">Helix-turn-helix domain-containing protein</fullName>
    </submittedName>
</protein>
<organism evidence="2 3">
    <name type="scientific">Paenibacillus tianmuensis</name>
    <dbReference type="NCBI Taxonomy" id="624147"/>
    <lineage>
        <taxon>Bacteria</taxon>
        <taxon>Bacillati</taxon>
        <taxon>Bacillota</taxon>
        <taxon>Bacilli</taxon>
        <taxon>Bacillales</taxon>
        <taxon>Paenibacillaceae</taxon>
        <taxon>Paenibacillus</taxon>
    </lineage>
</organism>
<dbReference type="OrthoDB" id="122388at2"/>
<dbReference type="AlphaFoldDB" id="A0A1G4R6N1"/>
<evidence type="ECO:0000259" key="1">
    <source>
        <dbReference type="Pfam" id="PF12728"/>
    </source>
</evidence>
<evidence type="ECO:0000313" key="3">
    <source>
        <dbReference type="Proteomes" id="UP000198601"/>
    </source>
</evidence>
<evidence type="ECO:0000313" key="2">
    <source>
        <dbReference type="EMBL" id="SCW52417.1"/>
    </source>
</evidence>
<dbReference type="RefSeq" id="WP_090670818.1">
    <property type="nucleotide sequence ID" value="NZ_FMTT01000012.1"/>
</dbReference>
<accession>A0A1G4R6N1</accession>